<organism evidence="5 6">
    <name type="scientific">Oceanidesulfovibrio marinus</name>
    <dbReference type="NCBI Taxonomy" id="370038"/>
    <lineage>
        <taxon>Bacteria</taxon>
        <taxon>Pseudomonadati</taxon>
        <taxon>Thermodesulfobacteriota</taxon>
        <taxon>Desulfovibrionia</taxon>
        <taxon>Desulfovibrionales</taxon>
        <taxon>Desulfovibrionaceae</taxon>
        <taxon>Oceanidesulfovibrio</taxon>
    </lineage>
</organism>
<dbReference type="GO" id="GO:0008483">
    <property type="term" value="F:transaminase activity"/>
    <property type="evidence" value="ECO:0007669"/>
    <property type="project" value="UniProtKB-KW"/>
</dbReference>
<evidence type="ECO:0000313" key="6">
    <source>
        <dbReference type="Proteomes" id="UP000434052"/>
    </source>
</evidence>
<keyword evidence="5" id="KW-0032">Aminotransferase</keyword>
<evidence type="ECO:0000313" key="5">
    <source>
        <dbReference type="EMBL" id="TVM33785.1"/>
    </source>
</evidence>
<dbReference type="Pfam" id="PF00202">
    <property type="entry name" value="Aminotran_3"/>
    <property type="match status" value="1"/>
</dbReference>
<name>A0A6P1ZGL8_9BACT</name>
<comment type="similarity">
    <text evidence="1 3">Belongs to the class-III pyridoxal-phosphate-dependent aminotransferase family.</text>
</comment>
<dbReference type="RefSeq" id="WP_144305452.1">
    <property type="nucleotide sequence ID" value="NZ_QMIF01000006.1"/>
</dbReference>
<dbReference type="AlphaFoldDB" id="A0A6P1ZGL8"/>
<dbReference type="Gene3D" id="3.90.1150.10">
    <property type="entry name" value="Aspartate Aminotransferase, domain 1"/>
    <property type="match status" value="1"/>
</dbReference>
<proteinExistence type="inferred from homology"/>
<dbReference type="NCBIfam" id="NF004755">
    <property type="entry name" value="PRK06082.1"/>
    <property type="match status" value="1"/>
</dbReference>
<reference evidence="5 6" key="1">
    <citation type="submission" date="2018-06" db="EMBL/GenBank/DDBJ databases">
        <title>Complete genome of Desulfovibrio marinus P48SEP.</title>
        <authorList>
            <person name="Crispim J.S."/>
            <person name="Vidigal P.M.P."/>
            <person name="Silva L.C.F."/>
            <person name="Araujo L.C."/>
            <person name="Laguardia C.N."/>
            <person name="Dias R.S."/>
            <person name="Sousa M.P."/>
            <person name="Paula S.O."/>
            <person name="Silva C."/>
        </authorList>
    </citation>
    <scope>NUCLEOTIDE SEQUENCE [LARGE SCALE GENOMIC DNA]</scope>
    <source>
        <strain evidence="5 6">P48SEP</strain>
    </source>
</reference>
<evidence type="ECO:0000256" key="2">
    <source>
        <dbReference type="ARBA" id="ARBA00022898"/>
    </source>
</evidence>
<evidence type="ECO:0000256" key="4">
    <source>
        <dbReference type="SAM" id="MobiDB-lite"/>
    </source>
</evidence>
<dbReference type="InterPro" id="IPR015421">
    <property type="entry name" value="PyrdxlP-dep_Trfase_major"/>
</dbReference>
<dbReference type="CDD" id="cd00610">
    <property type="entry name" value="OAT_like"/>
    <property type="match status" value="1"/>
</dbReference>
<dbReference type="PIRSF" id="PIRSF000521">
    <property type="entry name" value="Transaminase_4ab_Lys_Orn"/>
    <property type="match status" value="1"/>
</dbReference>
<dbReference type="PANTHER" id="PTHR43094:SF1">
    <property type="entry name" value="AMINOTRANSFERASE CLASS-III"/>
    <property type="match status" value="1"/>
</dbReference>
<feature type="region of interest" description="Disordered" evidence="4">
    <location>
        <begin position="1"/>
        <end position="24"/>
    </location>
</feature>
<dbReference type="InterPro" id="IPR015422">
    <property type="entry name" value="PyrdxlP-dep_Trfase_small"/>
</dbReference>
<dbReference type="InterPro" id="IPR015424">
    <property type="entry name" value="PyrdxlP-dep_Trfase"/>
</dbReference>
<dbReference type="InterPro" id="IPR005814">
    <property type="entry name" value="Aminotrans_3"/>
</dbReference>
<dbReference type="Proteomes" id="UP000434052">
    <property type="component" value="Unassembled WGS sequence"/>
</dbReference>
<sequence length="465" mass="49638">MRNKADRPDTGLPPGEGDVNQSPHRAAWQERLGPDARELLAEDERYFLRQSLSTPCLNALAGASGSRITDLDGREYLDFHGNSVHQLGFAHPAVVTALQHQLEVLSFSPRRYANRAAVNLAKALVERAPKPRGKALFAPGGTLAVGMALKLARYATGRFKTVSFWDSFHGASLDAVSIGGEALFRQGVGPLLPGAAHVPPPEPGRCIHPKETDCGRCGLACAEHIEYVMAHEGDVAAVIAEPIRCTTASPPPPGFWPAVREICNRHGALLIFDETAVCLGRTGRLFACEHFGADPDILVLGKGLGGGVFPMAAMLARPELDVAPQAALGHYTHEKSPIGAACGLAVLETIEREDLVTRSAESGAYLLERLQAMRNDPRLDAVITDIRGLGLALAVELRHPDGKEAARDLADRVMYACLERGLSFKTSHGVVLTLTPPLNIDTQDLDLAADIVAAGLAHALDHPTA</sequence>
<accession>A0A6P1ZGL8</accession>
<comment type="caution">
    <text evidence="5">The sequence shown here is derived from an EMBL/GenBank/DDBJ whole genome shotgun (WGS) entry which is preliminary data.</text>
</comment>
<keyword evidence="5" id="KW-0808">Transferase</keyword>
<evidence type="ECO:0000256" key="3">
    <source>
        <dbReference type="RuleBase" id="RU003560"/>
    </source>
</evidence>
<dbReference type="PANTHER" id="PTHR43094">
    <property type="entry name" value="AMINOTRANSFERASE"/>
    <property type="match status" value="1"/>
</dbReference>
<dbReference type="SUPFAM" id="SSF53383">
    <property type="entry name" value="PLP-dependent transferases"/>
    <property type="match status" value="1"/>
</dbReference>
<dbReference type="OrthoDB" id="9801834at2"/>
<evidence type="ECO:0000256" key="1">
    <source>
        <dbReference type="ARBA" id="ARBA00008954"/>
    </source>
</evidence>
<protein>
    <submittedName>
        <fullName evidence="5">Aspartate aminotransferase family protein</fullName>
    </submittedName>
</protein>
<dbReference type="Gene3D" id="3.40.640.10">
    <property type="entry name" value="Type I PLP-dependent aspartate aminotransferase-like (Major domain)"/>
    <property type="match status" value="1"/>
</dbReference>
<keyword evidence="2 3" id="KW-0663">Pyridoxal phosphate</keyword>
<dbReference type="EMBL" id="QMIF01000006">
    <property type="protein sequence ID" value="TVM33785.1"/>
    <property type="molecule type" value="Genomic_DNA"/>
</dbReference>
<gene>
    <name evidence="5" type="ORF">DQK91_11255</name>
</gene>
<dbReference type="GO" id="GO:0030170">
    <property type="term" value="F:pyridoxal phosphate binding"/>
    <property type="evidence" value="ECO:0007669"/>
    <property type="project" value="InterPro"/>
</dbReference>